<dbReference type="Pfam" id="PF12257">
    <property type="entry name" value="IML1"/>
    <property type="match status" value="1"/>
</dbReference>
<dbReference type="InterPro" id="IPR048255">
    <property type="entry name" value="IML1_N"/>
</dbReference>
<dbReference type="RefSeq" id="XP_004184149.1">
    <property type="nucleotide sequence ID" value="XM_004184101.1"/>
</dbReference>
<gene>
    <name evidence="2" type="ORF">EIN_283390</name>
</gene>
<feature type="domain" description="Vacuolar membrane-associated protein Iml1 N-terminal" evidence="1">
    <location>
        <begin position="1"/>
        <end position="195"/>
    </location>
</feature>
<dbReference type="OMA" id="MMIANRI"/>
<dbReference type="VEuPathDB" id="AmoebaDB:EIN_283390"/>
<proteinExistence type="predicted"/>
<dbReference type="KEGG" id="eiv:EIN_283390"/>
<dbReference type="OrthoDB" id="18360at2759"/>
<dbReference type="GeneID" id="14883781"/>
<sequence>MSAEMWNSHPDGELYFDKCLDFLAELYQHFRDVKTKHTIEIVLFSRVAANQFSSTSATPTFRCLSPSANSKQKDTDYIHVISFADIFPFTLLQFRLKQYFKEWKSIVKAQSENTIVSSKNANVFESIVTTLHHFGAHFRGGSSETMLVITPGNGVLRTSCLIYSMCKKIVLKNYVNVQFVSLAVKPLFTTPLVLFTDQDAKKAFSIPFWVSLRFYQSFMFDMSKLSRAHSCKNCLTYNFSKDSDYFFVTATKKKSNVIQNYLIPNDEETPLETSLIKQSLLPVSGVSPLRVDQIPKEHSLAYCITESFKKERESPWDNLVKLSCAVKYISDVPTKPFHKFETTNYTITPNNGILPKQLFSMMIANRIALGFQFNSDTTSDTSTVLYAPDAIHMLSLKENGVDVQIQHKVYANTKLFPYPYEFVAIITPPLNPLEFNPKIYNSSKRCINLQPQSRMEWKVYDSFNSLNTDDENVGKFHSLIFHIFSKEQEDDIYYAFLQFYDFILSQSEYMVEWFPIHFKHEEQKKDNIDYFDIENLLKALNKEIHGKVSGTTLATWMSNNTNVVNRDHAKIVLNALVKRKLIVGPEGQSSFVDSKQIIYTTLAIQRFDSLTTVESRVQATQSPFHPRSFLVRLNCGTAKKENYFLEMEKIFDPKTQVHYHYGFYWLNVFMNPRTIDKIVETHYKHFEKNSDLDFVQQILPRDIVVMKWLDCKAKKTTVVHQNPINCKFQ</sequence>
<evidence type="ECO:0000313" key="3">
    <source>
        <dbReference type="Proteomes" id="UP000014680"/>
    </source>
</evidence>
<dbReference type="GO" id="GO:0010508">
    <property type="term" value="P:positive regulation of autophagy"/>
    <property type="evidence" value="ECO:0007669"/>
    <property type="project" value="TreeGrafter"/>
</dbReference>
<accession>L7FLQ8</accession>
<dbReference type="GO" id="GO:1904262">
    <property type="term" value="P:negative regulation of TORC1 signaling"/>
    <property type="evidence" value="ECO:0007669"/>
    <property type="project" value="TreeGrafter"/>
</dbReference>
<dbReference type="GO" id="GO:1990130">
    <property type="term" value="C:GATOR1 complex"/>
    <property type="evidence" value="ECO:0007669"/>
    <property type="project" value="TreeGrafter"/>
</dbReference>
<evidence type="ECO:0000313" key="2">
    <source>
        <dbReference type="EMBL" id="ELP84803.1"/>
    </source>
</evidence>
<dbReference type="Proteomes" id="UP000014680">
    <property type="component" value="Unassembled WGS sequence"/>
</dbReference>
<dbReference type="InterPro" id="IPR027244">
    <property type="entry name" value="IML1"/>
</dbReference>
<dbReference type="EMBL" id="KB207106">
    <property type="protein sequence ID" value="ELP84803.1"/>
    <property type="molecule type" value="Genomic_DNA"/>
</dbReference>
<dbReference type="AlphaFoldDB" id="L7FLQ8"/>
<protein>
    <submittedName>
        <fullName evidence="2">Dep domain containing protein, putative</fullName>
    </submittedName>
</protein>
<dbReference type="GO" id="GO:0005096">
    <property type="term" value="F:GTPase activator activity"/>
    <property type="evidence" value="ECO:0007669"/>
    <property type="project" value="InterPro"/>
</dbReference>
<reference evidence="2 3" key="1">
    <citation type="submission" date="2012-10" db="EMBL/GenBank/DDBJ databases">
        <authorList>
            <person name="Zafar N."/>
            <person name="Inman J."/>
            <person name="Hall N."/>
            <person name="Lorenzi H."/>
            <person name="Caler E."/>
        </authorList>
    </citation>
    <scope>NUCLEOTIDE SEQUENCE [LARGE SCALE GENOMIC DNA]</scope>
    <source>
        <strain evidence="2 3">IP1</strain>
    </source>
</reference>
<keyword evidence="3" id="KW-1185">Reference proteome</keyword>
<evidence type="ECO:0000259" key="1">
    <source>
        <dbReference type="Pfam" id="PF12257"/>
    </source>
</evidence>
<organism evidence="2 3">
    <name type="scientific">Entamoeba invadens IP1</name>
    <dbReference type="NCBI Taxonomy" id="370355"/>
    <lineage>
        <taxon>Eukaryota</taxon>
        <taxon>Amoebozoa</taxon>
        <taxon>Evosea</taxon>
        <taxon>Archamoebae</taxon>
        <taxon>Mastigamoebida</taxon>
        <taxon>Entamoebidae</taxon>
        <taxon>Entamoeba</taxon>
    </lineage>
</organism>
<dbReference type="PANTHER" id="PTHR13179">
    <property type="entry name" value="DEP DOMAIN CONTAINING PROTEIN 5"/>
    <property type="match status" value="1"/>
</dbReference>
<dbReference type="PANTHER" id="PTHR13179:SF8">
    <property type="entry name" value="GATOR COMPLEX PROTEIN DEPDC5"/>
    <property type="match status" value="1"/>
</dbReference>
<name>L7FLQ8_ENTIV</name>